<keyword evidence="2" id="KW-1185">Reference proteome</keyword>
<dbReference type="RefSeq" id="YP_009194407.1">
    <property type="nucleotide sequence ID" value="NC_028750.1"/>
</dbReference>
<reference evidence="1 2" key="1">
    <citation type="journal article" date="2015" name="Genome Announc.">
        <title>Complete Genome Sequence of Carbapenemase-Producing Klebsiella pneumoniae Myophage Matisse.</title>
        <authorList>
            <person name="Provasek V.E."/>
            <person name="Lessor L.E."/>
            <person name="Cahill J.L."/>
            <person name="Rasche E.S."/>
            <person name="Kuty Everett G.F."/>
        </authorList>
    </citation>
    <scope>NUCLEOTIDE SEQUENCE [LARGE SCALE GENOMIC DNA]</scope>
</reference>
<dbReference type="EMBL" id="KT001918">
    <property type="protein sequence ID" value="AKU44467.1"/>
    <property type="molecule type" value="Genomic_DNA"/>
</dbReference>
<dbReference type="KEGG" id="vg:26613346"/>
<accession>A0A0K1LPM1</accession>
<organism evidence="1 2">
    <name type="scientific">Klebsiella phage Matisse</name>
    <dbReference type="NCBI Taxonomy" id="1675607"/>
    <lineage>
        <taxon>Viruses</taxon>
        <taxon>Duplodnaviria</taxon>
        <taxon>Heunggongvirae</taxon>
        <taxon>Uroviricota</taxon>
        <taxon>Caudoviricetes</taxon>
        <taxon>Pantevenvirales</taxon>
        <taxon>Straboviridae</taxon>
        <taxon>Slopekvirus</taxon>
        <taxon>Slopekvirus matisse</taxon>
    </lineage>
</organism>
<proteinExistence type="predicted"/>
<gene>
    <name evidence="1" type="ORF">CPT_Matisse163</name>
</gene>
<dbReference type="Proteomes" id="UP000203408">
    <property type="component" value="Segment"/>
</dbReference>
<evidence type="ECO:0000313" key="1">
    <source>
        <dbReference type="EMBL" id="AKU44467.1"/>
    </source>
</evidence>
<dbReference type="GeneID" id="26613346"/>
<name>A0A0K1LPM1_9CAUD</name>
<protein>
    <submittedName>
        <fullName evidence="1">Uncharacterized protein</fullName>
    </submittedName>
</protein>
<sequence>MKILSYNTRHNRLVALVSDREASLLQRFPTEEMVLRDIDGYGNDDTMIASSIKVESVDMCHVSTLLAYRHYVEDGSQHIFDFIAKLTSRLDEEEYYDLFG</sequence>
<evidence type="ECO:0000313" key="2">
    <source>
        <dbReference type="Proteomes" id="UP000203408"/>
    </source>
</evidence>